<gene>
    <name evidence="3" type="ORF">SAMN05428953_111142</name>
</gene>
<dbReference type="Pfam" id="PF20109">
    <property type="entry name" value="Trans_reg_dom"/>
    <property type="match status" value="1"/>
</dbReference>
<dbReference type="AlphaFoldDB" id="A0A1G8Z1C1"/>
<dbReference type="InterPro" id="IPR045465">
    <property type="entry name" value="Trans_reg_dom"/>
</dbReference>
<protein>
    <recommendedName>
        <fullName evidence="2">Transcriptional regulator-like domain-containing protein</fullName>
    </recommendedName>
</protein>
<keyword evidence="4" id="KW-1185">Reference proteome</keyword>
<accession>A0A1G8Z1C1</accession>
<feature type="compositionally biased region" description="Basic residues" evidence="1">
    <location>
        <begin position="220"/>
        <end position="229"/>
    </location>
</feature>
<proteinExistence type="predicted"/>
<dbReference type="Proteomes" id="UP000198894">
    <property type="component" value="Unassembled WGS sequence"/>
</dbReference>
<organism evidence="3 4">
    <name type="scientific">Mesorhizobium muleiense</name>
    <dbReference type="NCBI Taxonomy" id="1004279"/>
    <lineage>
        <taxon>Bacteria</taxon>
        <taxon>Pseudomonadati</taxon>
        <taxon>Pseudomonadota</taxon>
        <taxon>Alphaproteobacteria</taxon>
        <taxon>Hyphomicrobiales</taxon>
        <taxon>Phyllobacteriaceae</taxon>
        <taxon>Mesorhizobium</taxon>
    </lineage>
</organism>
<dbReference type="EMBL" id="FNEE01000011">
    <property type="protein sequence ID" value="SDK08846.1"/>
    <property type="molecule type" value="Genomic_DNA"/>
</dbReference>
<name>A0A1G8Z1C1_9HYPH</name>
<reference evidence="4" key="1">
    <citation type="submission" date="2016-10" db="EMBL/GenBank/DDBJ databases">
        <authorList>
            <person name="Varghese N."/>
            <person name="Submissions S."/>
        </authorList>
    </citation>
    <scope>NUCLEOTIDE SEQUENCE [LARGE SCALE GENOMIC DNA]</scope>
    <source>
        <strain evidence="4">CGMCC 1.11022</strain>
    </source>
</reference>
<evidence type="ECO:0000259" key="2">
    <source>
        <dbReference type="Pfam" id="PF20109"/>
    </source>
</evidence>
<feature type="domain" description="Transcriptional regulator-like" evidence="2">
    <location>
        <begin position="11"/>
        <end position="77"/>
    </location>
</feature>
<evidence type="ECO:0000256" key="1">
    <source>
        <dbReference type="SAM" id="MobiDB-lite"/>
    </source>
</evidence>
<evidence type="ECO:0000313" key="4">
    <source>
        <dbReference type="Proteomes" id="UP000198894"/>
    </source>
</evidence>
<sequence length="351" mass="38628">MNLLTGADQADWRDERSYDYTAGLTLREWAWEFLRRNPAFQRDLTAARQHCKTWSLRPFLDMVASAGDLSRWGVLFRGVLWPRFGRILVSALVRPCAAAHCGTVACLVADTAVRTLGIALSCNRPAGARQEPACSSSQCGPRAAARRLGREYPPPCLPAYASHLARGAFKASTEGTGVPQCSQSRATFAPPLVCAGKARRPFVLRSSCARRFARRSTTSRARRSSHRSTARPCRLGGSSRSSARPHPSGRLAWPRAHEWWLQRFPSLKCDSPRCASVDERSLAADPSPTVRPPTDLHGALRVRSGQASADATMTSVKLPRRWFIRAGLDLNPHQWSESGVHRNVAIAAKIL</sequence>
<feature type="region of interest" description="Disordered" evidence="1">
    <location>
        <begin position="214"/>
        <end position="250"/>
    </location>
</feature>
<evidence type="ECO:0000313" key="3">
    <source>
        <dbReference type="EMBL" id="SDK08846.1"/>
    </source>
</evidence>